<gene>
    <name evidence="1" type="ORF">UFOPK1909_00356</name>
</gene>
<name>A0A6J6I0L4_9ZZZZ</name>
<reference evidence="1" key="1">
    <citation type="submission" date="2020-05" db="EMBL/GenBank/DDBJ databases">
        <authorList>
            <person name="Chiriac C."/>
            <person name="Salcher M."/>
            <person name="Ghai R."/>
            <person name="Kavagutti S V."/>
        </authorList>
    </citation>
    <scope>NUCLEOTIDE SEQUENCE</scope>
</reference>
<organism evidence="1">
    <name type="scientific">freshwater metagenome</name>
    <dbReference type="NCBI Taxonomy" id="449393"/>
    <lineage>
        <taxon>unclassified sequences</taxon>
        <taxon>metagenomes</taxon>
        <taxon>ecological metagenomes</taxon>
    </lineage>
</organism>
<dbReference type="AlphaFoldDB" id="A0A6J6I0L4"/>
<proteinExistence type="predicted"/>
<evidence type="ECO:0000313" key="1">
    <source>
        <dbReference type="EMBL" id="CAB4618267.1"/>
    </source>
</evidence>
<dbReference type="EMBL" id="CAEZVD010000019">
    <property type="protein sequence ID" value="CAB4618267.1"/>
    <property type="molecule type" value="Genomic_DNA"/>
</dbReference>
<protein>
    <submittedName>
        <fullName evidence="1">Unannotated protein</fullName>
    </submittedName>
</protein>
<sequence>MLLAVTLLSISISNYAVAVMRDIAVESARYAALADKSAAEGCKKATELLNNAFASNLANGVFCVSGADLDGEQIGVKIKMPFPIIGLIASSLSIEVQSSAPIEN</sequence>
<accession>A0A6J6I0L4</accession>